<protein>
    <submittedName>
        <fullName evidence="1">Uncharacterized protein</fullName>
    </submittedName>
</protein>
<keyword evidence="2" id="KW-1185">Reference proteome</keyword>
<sequence>MTDWRDGEWRLGYSATSIHPGADLLFGREDSGIYCLNEPSVAFSDGDVADAELPGEDGVRMGRDYQRSMTVTFDLGVDGVDRPVDRHGDMRPWAGGFKIGEWRTLYPVPGMPAKRPTGDPYQWGSDGVDLLRQAWRADAVRGRAGGVAWLRRMSAGRARMVYGRPRKFAVGKSDLTRQGYTPVVAEFVAIDDRFYDDTESSEELYDRVYQKPQPRPGRPAVGRFESKKTAKIAQKGRVATHPYLKIHGPCKNPKVTFAGLWAVQLSMEIKGGEYVQIDPRPWARSVMHYKGSSSSSVADRLTRSSPRLAEMLIPPGSWTASLSASSPSGPTIGGPLVEIIWRNAFAWW</sequence>
<comment type="caution">
    <text evidence="1">The sequence shown here is derived from an EMBL/GenBank/DDBJ whole genome shotgun (WGS) entry which is preliminary data.</text>
</comment>
<organism evidence="1 2">
    <name type="scientific">Streptomyces similanensis</name>
    <dbReference type="NCBI Taxonomy" id="1274988"/>
    <lineage>
        <taxon>Bacteria</taxon>
        <taxon>Bacillati</taxon>
        <taxon>Actinomycetota</taxon>
        <taxon>Actinomycetes</taxon>
        <taxon>Kitasatosporales</taxon>
        <taxon>Streptomycetaceae</taxon>
        <taxon>Streptomyces</taxon>
    </lineage>
</organism>
<accession>A0ABP9L885</accession>
<reference evidence="2" key="1">
    <citation type="journal article" date="2019" name="Int. J. Syst. Evol. Microbiol.">
        <title>The Global Catalogue of Microorganisms (GCM) 10K type strain sequencing project: providing services to taxonomists for standard genome sequencing and annotation.</title>
        <authorList>
            <consortium name="The Broad Institute Genomics Platform"/>
            <consortium name="The Broad Institute Genome Sequencing Center for Infectious Disease"/>
            <person name="Wu L."/>
            <person name="Ma J."/>
        </authorList>
    </citation>
    <scope>NUCLEOTIDE SEQUENCE [LARGE SCALE GENOMIC DNA]</scope>
    <source>
        <strain evidence="2">JCM 18410</strain>
    </source>
</reference>
<dbReference type="RefSeq" id="WP_345670921.1">
    <property type="nucleotide sequence ID" value="NZ_BAABKC010000087.1"/>
</dbReference>
<name>A0ABP9L885_9ACTN</name>
<gene>
    <name evidence="1" type="ORF">GCM10023336_56730</name>
</gene>
<evidence type="ECO:0000313" key="2">
    <source>
        <dbReference type="Proteomes" id="UP001500124"/>
    </source>
</evidence>
<dbReference type="Proteomes" id="UP001500124">
    <property type="component" value="Unassembled WGS sequence"/>
</dbReference>
<dbReference type="EMBL" id="BAABKC010000087">
    <property type="protein sequence ID" value="GAA5071049.1"/>
    <property type="molecule type" value="Genomic_DNA"/>
</dbReference>
<proteinExistence type="predicted"/>
<evidence type="ECO:0000313" key="1">
    <source>
        <dbReference type="EMBL" id="GAA5071049.1"/>
    </source>
</evidence>